<feature type="region of interest" description="Disordered" evidence="1">
    <location>
        <begin position="1"/>
        <end position="51"/>
    </location>
</feature>
<organism evidence="2 3">
    <name type="scientific">Pleodorina starrii</name>
    <dbReference type="NCBI Taxonomy" id="330485"/>
    <lineage>
        <taxon>Eukaryota</taxon>
        <taxon>Viridiplantae</taxon>
        <taxon>Chlorophyta</taxon>
        <taxon>core chlorophytes</taxon>
        <taxon>Chlorophyceae</taxon>
        <taxon>CS clade</taxon>
        <taxon>Chlamydomonadales</taxon>
        <taxon>Volvocaceae</taxon>
        <taxon>Pleodorina</taxon>
    </lineage>
</organism>
<evidence type="ECO:0000256" key="1">
    <source>
        <dbReference type="SAM" id="MobiDB-lite"/>
    </source>
</evidence>
<sequence length="182" mass="18419">MLAGPPKSTAASHAPRLAGGGGSRRAGEEPDSHRTAEEDKAGPTKPGLPAGAVGRREAVAAAVAACGEGATACRVAVPARPFAAAAAAATDGGSSSRSSTPWQAREQRGPELLLLVLLMLMLTVQMRRGGRNIVGPPHAQRAVFAAALPVAFRRCQGSQLLRGSQSDVLSSNGNGFGNVPPK</sequence>
<evidence type="ECO:0000313" key="3">
    <source>
        <dbReference type="Proteomes" id="UP001165080"/>
    </source>
</evidence>
<dbReference type="Proteomes" id="UP001165080">
    <property type="component" value="Unassembled WGS sequence"/>
</dbReference>
<dbReference type="AlphaFoldDB" id="A0A9W6F6G4"/>
<dbReference type="EMBL" id="BRXU01000021">
    <property type="protein sequence ID" value="GLC58079.1"/>
    <property type="molecule type" value="Genomic_DNA"/>
</dbReference>
<proteinExistence type="predicted"/>
<name>A0A9W6F6G4_9CHLO</name>
<keyword evidence="3" id="KW-1185">Reference proteome</keyword>
<feature type="compositionally biased region" description="Basic and acidic residues" evidence="1">
    <location>
        <begin position="25"/>
        <end position="42"/>
    </location>
</feature>
<gene>
    <name evidence="2" type="primary">PLESTMB000508</name>
    <name evidence="2" type="ORF">PLESTB_001316200</name>
</gene>
<reference evidence="2 3" key="1">
    <citation type="journal article" date="2023" name="Commun. Biol.">
        <title>Reorganization of the ancestral sex-determining regions during the evolution of trioecy in Pleodorina starrii.</title>
        <authorList>
            <person name="Takahashi K."/>
            <person name="Suzuki S."/>
            <person name="Kawai-Toyooka H."/>
            <person name="Yamamoto K."/>
            <person name="Hamaji T."/>
            <person name="Ootsuki R."/>
            <person name="Yamaguchi H."/>
            <person name="Kawachi M."/>
            <person name="Higashiyama T."/>
            <person name="Nozaki H."/>
        </authorList>
    </citation>
    <scope>NUCLEOTIDE SEQUENCE [LARGE SCALE GENOMIC DNA]</scope>
    <source>
        <strain evidence="2 3">NIES-4479</strain>
    </source>
</reference>
<protein>
    <submittedName>
        <fullName evidence="2">Uncharacterized protein</fullName>
    </submittedName>
</protein>
<evidence type="ECO:0000313" key="2">
    <source>
        <dbReference type="EMBL" id="GLC58079.1"/>
    </source>
</evidence>
<accession>A0A9W6F6G4</accession>
<comment type="caution">
    <text evidence="2">The sequence shown here is derived from an EMBL/GenBank/DDBJ whole genome shotgun (WGS) entry which is preliminary data.</text>
</comment>